<dbReference type="Gene3D" id="1.10.1900.20">
    <property type="entry name" value="Ribosomal protein L20"/>
    <property type="match status" value="1"/>
</dbReference>
<keyword evidence="2 7" id="KW-0699">rRNA-binding</keyword>
<evidence type="ECO:0000256" key="2">
    <source>
        <dbReference type="ARBA" id="ARBA00022730"/>
    </source>
</evidence>
<accession>A0A451FMW9</accession>
<comment type="function">
    <text evidence="7">Binds directly to 23S ribosomal RNA and is necessary for the in vitro assembly process of the 50S ribosomal subunit. It is not involved in the protein synthesizing functions of that subunit.</text>
</comment>
<dbReference type="NCBIfam" id="TIGR01032">
    <property type="entry name" value="rplT_bact"/>
    <property type="match status" value="1"/>
</dbReference>
<dbReference type="GO" id="GO:0006412">
    <property type="term" value="P:translation"/>
    <property type="evidence" value="ECO:0007669"/>
    <property type="project" value="InterPro"/>
</dbReference>
<dbReference type="AlphaFoldDB" id="A0A451FMW9"/>
<evidence type="ECO:0000256" key="5">
    <source>
        <dbReference type="ARBA" id="ARBA00023274"/>
    </source>
</evidence>
<proteinExistence type="inferred from homology"/>
<evidence type="ECO:0000313" key="8">
    <source>
        <dbReference type="EMBL" id="QAA11766.1"/>
    </source>
</evidence>
<dbReference type="InterPro" id="IPR005813">
    <property type="entry name" value="Ribosomal_bL20"/>
</dbReference>
<dbReference type="SUPFAM" id="SSF74731">
    <property type="entry name" value="Ribosomal protein L20"/>
    <property type="match status" value="1"/>
</dbReference>
<keyword evidence="3 7" id="KW-0694">RNA-binding</keyword>
<evidence type="ECO:0000256" key="1">
    <source>
        <dbReference type="ARBA" id="ARBA00007698"/>
    </source>
</evidence>
<dbReference type="CDD" id="cd07026">
    <property type="entry name" value="Ribosomal_L20"/>
    <property type="match status" value="1"/>
</dbReference>
<dbReference type="PRINTS" id="PR00062">
    <property type="entry name" value="RIBOSOMALL20"/>
</dbReference>
<dbReference type="GO" id="GO:0019843">
    <property type="term" value="F:rRNA binding"/>
    <property type="evidence" value="ECO:0007669"/>
    <property type="project" value="UniProtKB-KW"/>
</dbReference>
<evidence type="ECO:0000256" key="4">
    <source>
        <dbReference type="ARBA" id="ARBA00022980"/>
    </source>
</evidence>
<evidence type="ECO:0000256" key="3">
    <source>
        <dbReference type="ARBA" id="ARBA00022884"/>
    </source>
</evidence>
<organism evidence="8">
    <name type="scientific">Eustigmatophyceae sp. Mont 10/10-1w</name>
    <dbReference type="NCBI Taxonomy" id="2506145"/>
    <lineage>
        <taxon>Eukaryota</taxon>
        <taxon>Sar</taxon>
        <taxon>Stramenopiles</taxon>
        <taxon>Ochrophyta</taxon>
        <taxon>Eustigmatophyceae</taxon>
    </lineage>
</organism>
<evidence type="ECO:0000256" key="6">
    <source>
        <dbReference type="RuleBase" id="RU000561"/>
    </source>
</evidence>
<geneLocation type="plastid" evidence="8"/>
<protein>
    <recommendedName>
        <fullName evidence="7">50S ribosomal protein L20</fullName>
    </recommendedName>
</protein>
<comment type="similarity">
    <text evidence="1 6">Belongs to the bacterial ribosomal protein bL20 family.</text>
</comment>
<keyword evidence="8" id="KW-0934">Plastid</keyword>
<dbReference type="Pfam" id="PF00453">
    <property type="entry name" value="Ribosomal_L20"/>
    <property type="match status" value="1"/>
</dbReference>
<dbReference type="GO" id="GO:0005840">
    <property type="term" value="C:ribosome"/>
    <property type="evidence" value="ECO:0007669"/>
    <property type="project" value="UniProtKB-KW"/>
</dbReference>
<dbReference type="InterPro" id="IPR035566">
    <property type="entry name" value="Ribosomal_protein_bL20_C"/>
</dbReference>
<dbReference type="HAMAP" id="MF_00382">
    <property type="entry name" value="Ribosomal_bL20"/>
    <property type="match status" value="1"/>
</dbReference>
<dbReference type="RefSeq" id="YP_009550837.1">
    <property type="nucleotide sequence ID" value="NC_040297.1"/>
</dbReference>
<keyword evidence="4 6" id="KW-0689">Ribosomal protein</keyword>
<gene>
    <name evidence="8" type="primary">rpl20</name>
</gene>
<dbReference type="GO" id="GO:1990904">
    <property type="term" value="C:ribonucleoprotein complex"/>
    <property type="evidence" value="ECO:0007669"/>
    <property type="project" value="UniProtKB-KW"/>
</dbReference>
<dbReference type="FunFam" id="1.10.1900.20:FF:000001">
    <property type="entry name" value="50S ribosomal protein L20"/>
    <property type="match status" value="1"/>
</dbReference>
<dbReference type="GO" id="GO:0003735">
    <property type="term" value="F:structural constituent of ribosome"/>
    <property type="evidence" value="ECO:0007669"/>
    <property type="project" value="InterPro"/>
</dbReference>
<sequence>MVRVKRGNTARKYRKKILNFSKGFRGAHSRLFRVANQQVLRSWRNSYIGRKNKKRFFRRLWIVRINIASRKIGLPYSRFIAQLKQEQIGINRKMLAHMATMDPKTLSILSNPNLNKPSSKKEWFDNWNNTIVK</sequence>
<dbReference type="InterPro" id="IPR049946">
    <property type="entry name" value="RIBOSOMAL_L20_CS"/>
</dbReference>
<dbReference type="GeneID" id="38947928"/>
<dbReference type="Gene3D" id="6.10.160.10">
    <property type="match status" value="1"/>
</dbReference>
<evidence type="ECO:0000256" key="7">
    <source>
        <dbReference type="RuleBase" id="RU004311"/>
    </source>
</evidence>
<dbReference type="PANTHER" id="PTHR10986">
    <property type="entry name" value="39S RIBOSOMAL PROTEIN L20"/>
    <property type="match status" value="1"/>
</dbReference>
<dbReference type="EMBL" id="MK281455">
    <property type="protein sequence ID" value="QAA11766.1"/>
    <property type="molecule type" value="Genomic_DNA"/>
</dbReference>
<name>A0A451FMW9_9STRA</name>
<dbReference type="PROSITE" id="PS00937">
    <property type="entry name" value="RIBOSOMAL_L20"/>
    <property type="match status" value="1"/>
</dbReference>
<keyword evidence="5 6" id="KW-0687">Ribonucleoprotein</keyword>
<reference evidence="8" key="1">
    <citation type="journal article" date="2019" name="Genome Biol. Evol.">
        <title>Plastid Genomes and Proteins Illuminate the Evolution of Eustigmatophyte Algae and Their Bacterial Endosymbionts.</title>
        <authorList>
            <person name="Sevcikova T."/>
            <person name="Yurchenko T."/>
            <person name="Fawley K.P."/>
            <person name="Amaral R."/>
            <person name="Strnad H."/>
            <person name="Santos L.M."/>
            <person name="Fawley M.W."/>
            <person name="Elias M."/>
        </authorList>
    </citation>
    <scope>NUCLEOTIDE SEQUENCE</scope>
</reference>